<comment type="caution">
    <text evidence="3">The sequence shown here is derived from an EMBL/GenBank/DDBJ whole genome shotgun (WGS) entry which is preliminary data.</text>
</comment>
<evidence type="ECO:0000313" key="3">
    <source>
        <dbReference type="EMBL" id="MBB1160178.1"/>
    </source>
</evidence>
<evidence type="ECO:0000313" key="4">
    <source>
        <dbReference type="Proteomes" id="UP000526734"/>
    </source>
</evidence>
<dbReference type="InterPro" id="IPR057746">
    <property type="entry name" value="CpnT-like_N"/>
</dbReference>
<protein>
    <submittedName>
        <fullName evidence="3">WXG100 family type VII secretion target</fullName>
    </submittedName>
</protein>
<dbReference type="Pfam" id="PF25547">
    <property type="entry name" value="WXG100_2"/>
    <property type="match status" value="1"/>
</dbReference>
<accession>A0A7W3W7B2</accession>
<feature type="region of interest" description="Disordered" evidence="1">
    <location>
        <begin position="280"/>
        <end position="357"/>
    </location>
</feature>
<dbReference type="EMBL" id="JACGZW010000027">
    <property type="protein sequence ID" value="MBB1160178.1"/>
    <property type="molecule type" value="Genomic_DNA"/>
</dbReference>
<evidence type="ECO:0000256" key="1">
    <source>
        <dbReference type="SAM" id="MobiDB-lite"/>
    </source>
</evidence>
<feature type="domain" description="Outer membrane channel protein CpnT-like N-terminal" evidence="2">
    <location>
        <begin position="23"/>
        <end position="151"/>
    </location>
</feature>
<organism evidence="3 4">
    <name type="scientific">Amycolatopsis dendrobii</name>
    <dbReference type="NCBI Taxonomy" id="2760662"/>
    <lineage>
        <taxon>Bacteria</taxon>
        <taxon>Bacillati</taxon>
        <taxon>Actinomycetota</taxon>
        <taxon>Actinomycetes</taxon>
        <taxon>Pseudonocardiales</taxon>
        <taxon>Pseudonocardiaceae</taxon>
        <taxon>Amycolatopsis</taxon>
    </lineage>
</organism>
<dbReference type="InterPro" id="IPR038332">
    <property type="entry name" value="PPE_sf"/>
</dbReference>
<sequence>MSGPRTNFAGYTHQQLYAMLQAGDPTTARAAAEQWNSASRGLYDQAENLSDQLTDFSSSWTGGAADQYRTMMTDLVGGIRKVAVTAQGMRDMLEDAADALVKAKAEMPPPVAVPDVSPADVALAVNPPLLPPDTPPATIIAATQQRQQAIANVEAQQQAANAAGSAHAKAIVVMNNLATNYDTAEDSIPVSPNAAAPPPKPVPGGGASTGGATGPIGNSPDGGTAVGTPVDSHPLPADGTQVPGSEPGHPAQNPGSPLFGDMFTAGLAAASAAAFGRFGSIMPKVPPWASGKDKDKDGKDKEQDAPPGTKLGGGAGPAGGGGGGIPVGGGDAPSIDGGGIPSGGGLSGAGEAPAAHSGLAGNAQSNVLSGLAGGAAGAAGAAAKSAMPMMPMMPMGGMGAGGDMGSGRRIPAWLVETENVWGQQAPVAPSVIGEEPTDQP</sequence>
<dbReference type="Gene3D" id="1.20.1260.20">
    <property type="entry name" value="PPE superfamily"/>
    <property type="match status" value="1"/>
</dbReference>
<feature type="compositionally biased region" description="Basic and acidic residues" evidence="1">
    <location>
        <begin position="291"/>
        <end position="304"/>
    </location>
</feature>
<feature type="compositionally biased region" description="Gly residues" evidence="1">
    <location>
        <begin position="310"/>
        <end position="348"/>
    </location>
</feature>
<proteinExistence type="predicted"/>
<gene>
    <name evidence="3" type="ORF">H4281_44125</name>
</gene>
<evidence type="ECO:0000259" key="2">
    <source>
        <dbReference type="Pfam" id="PF25547"/>
    </source>
</evidence>
<dbReference type="AlphaFoldDB" id="A0A7W3W7B2"/>
<feature type="region of interest" description="Disordered" evidence="1">
    <location>
        <begin position="188"/>
        <end position="258"/>
    </location>
</feature>
<name>A0A7W3W7B2_9PSEU</name>
<dbReference type="Proteomes" id="UP000526734">
    <property type="component" value="Unassembled WGS sequence"/>
</dbReference>
<keyword evidence="4" id="KW-1185">Reference proteome</keyword>
<feature type="compositionally biased region" description="Gly residues" evidence="1">
    <location>
        <begin position="203"/>
        <end position="214"/>
    </location>
</feature>
<dbReference type="SUPFAM" id="SSF140459">
    <property type="entry name" value="PE/PPE dimer-like"/>
    <property type="match status" value="1"/>
</dbReference>
<dbReference type="RefSeq" id="WP_182896799.1">
    <property type="nucleotide sequence ID" value="NZ_JACGZW010000027.1"/>
</dbReference>
<reference evidence="3 4" key="1">
    <citation type="submission" date="2020-08" db="EMBL/GenBank/DDBJ databases">
        <title>Amycolatopsis sp. nov. DR6-1 isolated from Dendrobium heterocarpum.</title>
        <authorList>
            <person name="Tedsree N."/>
            <person name="Kuncharoen N."/>
            <person name="Likhitwitayawuid K."/>
            <person name="Tanasupawat S."/>
        </authorList>
    </citation>
    <scope>NUCLEOTIDE SEQUENCE [LARGE SCALE GENOMIC DNA]</scope>
    <source>
        <strain evidence="3 4">DR6-1</strain>
    </source>
</reference>